<reference evidence="4" key="1">
    <citation type="submission" date="2017-09" db="EMBL/GenBank/DDBJ databases">
        <authorList>
            <person name="Shetty A S."/>
        </authorList>
    </citation>
    <scope>NUCLEOTIDE SEQUENCE [LARGE SCALE GENOMIC DNA]</scope>
</reference>
<keyword evidence="4" id="KW-1185">Reference proteome</keyword>
<evidence type="ECO:0000313" key="3">
    <source>
        <dbReference type="EMBL" id="SOB73724.1"/>
    </source>
</evidence>
<evidence type="ECO:0000313" key="4">
    <source>
        <dbReference type="Proteomes" id="UP000217549"/>
    </source>
</evidence>
<evidence type="ECO:0000256" key="2">
    <source>
        <dbReference type="SAM" id="MobiDB-lite"/>
    </source>
</evidence>
<sequence>MKLEKLSDTQIRCTLSKEDLTQRQLHLSELAYGSEKAKELFRDMMQQASAELGFEAENIPLMIEAIPISNDCLVLVVTKVEDPDELDTRFSRFSKINMDDSFDEDFLDIDDDDFDTIDFLDDEEDDDEIEDEPLPFSSSEDLDDSDSYQSSSSKADSSKERSAIDEALDLIAPFTQAIAQAKKDALKKKNEKKTAAHDCQYYSFRNFSQASQLGSFLAPFYEGESSLYKDSVSNNYYMILRKAEGQEDAFRRACNIAADFGVRISASYATPAYFREHFQTILAENAIEMLCELV</sequence>
<comment type="similarity">
    <text evidence="1">Belongs to the MecA family.</text>
</comment>
<name>A0A285PVW6_9FIRM</name>
<dbReference type="Pfam" id="PF05389">
    <property type="entry name" value="MecA"/>
    <property type="match status" value="1"/>
</dbReference>
<dbReference type="STRING" id="39488.ERS852450_02147"/>
<dbReference type="Gene3D" id="3.30.70.1950">
    <property type="match status" value="1"/>
</dbReference>
<dbReference type="KEGG" id="ehl:EHLA_3176"/>
<dbReference type="PANTHER" id="PTHR39161">
    <property type="entry name" value="ADAPTER PROTEIN MECA"/>
    <property type="match status" value="1"/>
</dbReference>
<dbReference type="RefSeq" id="WP_096241398.1">
    <property type="nucleotide sequence ID" value="NZ_LT907978.1"/>
</dbReference>
<protein>
    <submittedName>
        <fullName evidence="3">Negative regulator of genetic competence, MecA</fullName>
    </submittedName>
</protein>
<dbReference type="PANTHER" id="PTHR39161:SF1">
    <property type="entry name" value="ADAPTER PROTEIN MECA 1"/>
    <property type="match status" value="1"/>
</dbReference>
<feature type="region of interest" description="Disordered" evidence="2">
    <location>
        <begin position="117"/>
        <end position="160"/>
    </location>
</feature>
<evidence type="ECO:0000256" key="1">
    <source>
        <dbReference type="ARBA" id="ARBA00005397"/>
    </source>
</evidence>
<dbReference type="InterPro" id="IPR008681">
    <property type="entry name" value="Neg-reg_MecA"/>
</dbReference>
<accession>A0A285PVW6</accession>
<proteinExistence type="inferred from homology"/>
<dbReference type="InterPro" id="IPR038471">
    <property type="entry name" value="MecA_C_sf"/>
</dbReference>
<feature type="compositionally biased region" description="Acidic residues" evidence="2">
    <location>
        <begin position="117"/>
        <end position="133"/>
    </location>
</feature>
<dbReference type="EMBL" id="LT907978">
    <property type="protein sequence ID" value="SOB73724.1"/>
    <property type="molecule type" value="Genomic_DNA"/>
</dbReference>
<organism evidence="3 4">
    <name type="scientific">Anaerobutyricum hallii</name>
    <dbReference type="NCBI Taxonomy" id="39488"/>
    <lineage>
        <taxon>Bacteria</taxon>
        <taxon>Bacillati</taxon>
        <taxon>Bacillota</taxon>
        <taxon>Clostridia</taxon>
        <taxon>Lachnospirales</taxon>
        <taxon>Lachnospiraceae</taxon>
        <taxon>Anaerobutyricum</taxon>
    </lineage>
</organism>
<dbReference type="Proteomes" id="UP000217549">
    <property type="component" value="Chromosome I"/>
</dbReference>
<dbReference type="AlphaFoldDB" id="A0A285PVW6"/>
<gene>
    <name evidence="3" type="ORF">EHLA_3176</name>
</gene>